<keyword evidence="6" id="KW-0804">Transcription</keyword>
<protein>
    <recommendedName>
        <fullName evidence="10">C2H2-type domain-containing protein</fullName>
    </recommendedName>
</protein>
<feature type="region of interest" description="Disordered" evidence="9">
    <location>
        <begin position="69"/>
        <end position="88"/>
    </location>
</feature>
<dbReference type="FunFam" id="3.30.160.60:FF:000446">
    <property type="entry name" value="Zinc finger protein"/>
    <property type="match status" value="1"/>
</dbReference>
<evidence type="ECO:0000256" key="3">
    <source>
        <dbReference type="ARBA" id="ARBA00022771"/>
    </source>
</evidence>
<evidence type="ECO:0000256" key="4">
    <source>
        <dbReference type="ARBA" id="ARBA00022833"/>
    </source>
</evidence>
<evidence type="ECO:0000259" key="10">
    <source>
        <dbReference type="PROSITE" id="PS50157"/>
    </source>
</evidence>
<dbReference type="InterPro" id="IPR036236">
    <property type="entry name" value="Znf_C2H2_sf"/>
</dbReference>
<accession>A0AAD5T3R3</accession>
<keyword evidence="12" id="KW-1185">Reference proteome</keyword>
<dbReference type="PROSITE" id="PS00028">
    <property type="entry name" value="ZINC_FINGER_C2H2_1"/>
    <property type="match status" value="2"/>
</dbReference>
<evidence type="ECO:0000256" key="2">
    <source>
        <dbReference type="ARBA" id="ARBA00022723"/>
    </source>
</evidence>
<reference evidence="11" key="1">
    <citation type="submission" date="2020-05" db="EMBL/GenBank/DDBJ databases">
        <title>Phylogenomic resolution of chytrid fungi.</title>
        <authorList>
            <person name="Stajich J.E."/>
            <person name="Amses K."/>
            <person name="Simmons R."/>
            <person name="Seto K."/>
            <person name="Myers J."/>
            <person name="Bonds A."/>
            <person name="Quandt C.A."/>
            <person name="Barry K."/>
            <person name="Liu P."/>
            <person name="Grigoriev I."/>
            <person name="Longcore J.E."/>
            <person name="James T.Y."/>
        </authorList>
    </citation>
    <scope>NUCLEOTIDE SEQUENCE</scope>
    <source>
        <strain evidence="11">JEL0513</strain>
    </source>
</reference>
<evidence type="ECO:0000256" key="5">
    <source>
        <dbReference type="ARBA" id="ARBA00023015"/>
    </source>
</evidence>
<keyword evidence="4" id="KW-0862">Zinc</keyword>
<dbReference type="InterPro" id="IPR051061">
    <property type="entry name" value="Zinc_finger_trans_reg"/>
</dbReference>
<comment type="subcellular location">
    <subcellularLocation>
        <location evidence="1">Nucleus</location>
    </subcellularLocation>
</comment>
<dbReference type="PANTHER" id="PTHR46179:SF13">
    <property type="entry name" value="C2H2-TYPE DOMAIN-CONTAINING PROTEIN"/>
    <property type="match status" value="1"/>
</dbReference>
<dbReference type="InterPro" id="IPR013087">
    <property type="entry name" value="Znf_C2H2_type"/>
</dbReference>
<dbReference type="PANTHER" id="PTHR46179">
    <property type="entry name" value="ZINC FINGER PROTEIN"/>
    <property type="match status" value="1"/>
</dbReference>
<feature type="domain" description="C2H2-type" evidence="10">
    <location>
        <begin position="124"/>
        <end position="146"/>
    </location>
</feature>
<dbReference type="Proteomes" id="UP001211907">
    <property type="component" value="Unassembled WGS sequence"/>
</dbReference>
<comment type="caution">
    <text evidence="11">The sequence shown here is derived from an EMBL/GenBank/DDBJ whole genome shotgun (WGS) entry which is preliminary data.</text>
</comment>
<dbReference type="Pfam" id="PF00096">
    <property type="entry name" value="zf-C2H2"/>
    <property type="match status" value="2"/>
</dbReference>
<keyword evidence="5" id="KW-0805">Transcription regulation</keyword>
<evidence type="ECO:0000256" key="9">
    <source>
        <dbReference type="SAM" id="MobiDB-lite"/>
    </source>
</evidence>
<dbReference type="GO" id="GO:0005634">
    <property type="term" value="C:nucleus"/>
    <property type="evidence" value="ECO:0007669"/>
    <property type="project" value="UniProtKB-SubCell"/>
</dbReference>
<keyword evidence="7" id="KW-0539">Nucleus</keyword>
<evidence type="ECO:0000256" key="7">
    <source>
        <dbReference type="ARBA" id="ARBA00023242"/>
    </source>
</evidence>
<evidence type="ECO:0000313" key="12">
    <source>
        <dbReference type="Proteomes" id="UP001211907"/>
    </source>
</evidence>
<dbReference type="EMBL" id="JADGJH010001179">
    <property type="protein sequence ID" value="KAJ3117223.1"/>
    <property type="molecule type" value="Genomic_DNA"/>
</dbReference>
<dbReference type="GO" id="GO:0008270">
    <property type="term" value="F:zinc ion binding"/>
    <property type="evidence" value="ECO:0007669"/>
    <property type="project" value="UniProtKB-KW"/>
</dbReference>
<keyword evidence="3 8" id="KW-0863">Zinc-finger</keyword>
<feature type="domain" description="C2H2-type" evidence="10">
    <location>
        <begin position="8"/>
        <end position="30"/>
    </location>
</feature>
<gene>
    <name evidence="11" type="ORF">HK100_000872</name>
</gene>
<sequence length="174" mass="19240">MKGFIDACNASFPFADRLARHSIVHLGDRPWACTRGCTNVSFKLRRDLAVHVSKVHSIRGAAASAVAQTAESETNSNPQSSSASQSSQEKPVYICPKCGVSFEYGGMLRQHMSRKHAPQRNRPFVCPVCNMRFSQRGHLEKHSGIHDLSARPFTINPFCYLRATVPLCAAIQIL</sequence>
<dbReference type="AlphaFoldDB" id="A0AAD5T3R3"/>
<evidence type="ECO:0000313" key="11">
    <source>
        <dbReference type="EMBL" id="KAJ3117223.1"/>
    </source>
</evidence>
<keyword evidence="2" id="KW-0479">Metal-binding</keyword>
<organism evidence="11 12">
    <name type="scientific">Physocladia obscura</name>
    <dbReference type="NCBI Taxonomy" id="109957"/>
    <lineage>
        <taxon>Eukaryota</taxon>
        <taxon>Fungi</taxon>
        <taxon>Fungi incertae sedis</taxon>
        <taxon>Chytridiomycota</taxon>
        <taxon>Chytridiomycota incertae sedis</taxon>
        <taxon>Chytridiomycetes</taxon>
        <taxon>Chytridiales</taxon>
        <taxon>Chytriomycetaceae</taxon>
        <taxon>Physocladia</taxon>
    </lineage>
</organism>
<evidence type="ECO:0000256" key="6">
    <source>
        <dbReference type="ARBA" id="ARBA00023163"/>
    </source>
</evidence>
<proteinExistence type="predicted"/>
<dbReference type="Gene3D" id="3.30.160.60">
    <property type="entry name" value="Classic Zinc Finger"/>
    <property type="match status" value="3"/>
</dbReference>
<dbReference type="GO" id="GO:0006357">
    <property type="term" value="P:regulation of transcription by RNA polymerase II"/>
    <property type="evidence" value="ECO:0007669"/>
    <property type="project" value="TreeGrafter"/>
</dbReference>
<evidence type="ECO:0000256" key="1">
    <source>
        <dbReference type="ARBA" id="ARBA00004123"/>
    </source>
</evidence>
<dbReference type="PROSITE" id="PS50157">
    <property type="entry name" value="ZINC_FINGER_C2H2_2"/>
    <property type="match status" value="3"/>
</dbReference>
<dbReference type="SUPFAM" id="SSF57667">
    <property type="entry name" value="beta-beta-alpha zinc fingers"/>
    <property type="match status" value="2"/>
</dbReference>
<dbReference type="SMART" id="SM00355">
    <property type="entry name" value="ZnF_C2H2"/>
    <property type="match status" value="3"/>
</dbReference>
<feature type="domain" description="C2H2-type" evidence="10">
    <location>
        <begin position="93"/>
        <end position="121"/>
    </location>
</feature>
<name>A0AAD5T3R3_9FUNG</name>
<evidence type="ECO:0000256" key="8">
    <source>
        <dbReference type="PROSITE-ProRule" id="PRU00042"/>
    </source>
</evidence>